<proteinExistence type="predicted"/>
<dbReference type="Pfam" id="PF18895">
    <property type="entry name" value="T4SS_pilin"/>
    <property type="match status" value="1"/>
</dbReference>
<keyword evidence="1" id="KW-1133">Transmembrane helix</keyword>
<dbReference type="InterPro" id="IPR043993">
    <property type="entry name" value="T4SS_pilin"/>
</dbReference>
<organism evidence="2 3">
    <name type="scientific">Candidatus Nealsonbacteria bacterium RIFCSPLOWO2_02_39_8</name>
    <dbReference type="NCBI Taxonomy" id="1801674"/>
    <lineage>
        <taxon>Bacteria</taxon>
        <taxon>Candidatus Nealsoniibacteriota</taxon>
    </lineage>
</organism>
<gene>
    <name evidence="2" type="ORF">A2W71_02035</name>
</gene>
<dbReference type="AlphaFoldDB" id="A0A1G2EGU0"/>
<keyword evidence="1" id="KW-0812">Transmembrane</keyword>
<dbReference type="Proteomes" id="UP000176216">
    <property type="component" value="Unassembled WGS sequence"/>
</dbReference>
<evidence type="ECO:0000256" key="1">
    <source>
        <dbReference type="SAM" id="Phobius"/>
    </source>
</evidence>
<evidence type="ECO:0000313" key="3">
    <source>
        <dbReference type="Proteomes" id="UP000176216"/>
    </source>
</evidence>
<comment type="caution">
    <text evidence="2">The sequence shown here is derived from an EMBL/GenBank/DDBJ whole genome shotgun (WGS) entry which is preliminary data.</text>
</comment>
<protein>
    <submittedName>
        <fullName evidence="2">Uncharacterized protein</fullName>
    </submittedName>
</protein>
<feature type="transmembrane region" description="Helical" evidence="1">
    <location>
        <begin position="151"/>
        <end position="172"/>
    </location>
</feature>
<feature type="transmembrane region" description="Helical" evidence="1">
    <location>
        <begin position="118"/>
        <end position="139"/>
    </location>
</feature>
<reference evidence="2 3" key="1">
    <citation type="journal article" date="2016" name="Nat. Commun.">
        <title>Thousands of microbial genomes shed light on interconnected biogeochemical processes in an aquifer system.</title>
        <authorList>
            <person name="Anantharaman K."/>
            <person name="Brown C.T."/>
            <person name="Hug L.A."/>
            <person name="Sharon I."/>
            <person name="Castelle C.J."/>
            <person name="Probst A.J."/>
            <person name="Thomas B.C."/>
            <person name="Singh A."/>
            <person name="Wilkins M.J."/>
            <person name="Karaoz U."/>
            <person name="Brodie E.L."/>
            <person name="Williams K.H."/>
            <person name="Hubbard S.S."/>
            <person name="Banfield J.F."/>
        </authorList>
    </citation>
    <scope>NUCLEOTIDE SEQUENCE [LARGE SCALE GENOMIC DNA]</scope>
</reference>
<evidence type="ECO:0000313" key="2">
    <source>
        <dbReference type="EMBL" id="OGZ24448.1"/>
    </source>
</evidence>
<name>A0A1G2EGU0_9BACT</name>
<accession>A0A1G2EGU0</accession>
<keyword evidence="1" id="KW-0472">Membrane</keyword>
<dbReference type="EMBL" id="MHMJ01000050">
    <property type="protein sequence ID" value="OGZ24448.1"/>
    <property type="molecule type" value="Genomic_DNA"/>
</dbReference>
<sequence length="495" mass="54734">MRNKSILEKTIKVFFILSLFFILFFSAALVRADDSTTNNFLNPDVPVGTVQDGFEMGADREWHAISPSTPTTTAPTPADTTANKGAGLEIVYPQIPGAITPEYISIGIPRYVEYLFKLAVWAIGIIIFLVLLYHGFVYFTSVGDPGKLTDAIDGIKSAGLGAIILLSAYLIFNTINPQLTILNAPDLPVLAPNVTPGIYLCNYKVTENLKSIIEDYMNIDDESEDQKLAGIGEQIRIEAAEKLGALMIPRDKNKLCFRVHSSGDLTNFYFNGKEDTIFSIPRKIYITDPADPTKTKPDWAYDYGIILHGRDLRKGVCAVANIYGAWSIGNIERVTGARSITLFTKSSDEPPPTSQGIILYQCVNYNDPKKCPAGVITPALGVFPQTSMPKGRYYDKFELPDLQKLKLWRNTRSIKFDQEGSYFAILSSGKDEYEGDICEVISSDDPDLTNNPIGQCRKTTGQRYVTNNLGQKVLVPIETNTSCLQSMIVIKGKVL</sequence>